<dbReference type="InParanoid" id="A0A0C3DF59"/>
<dbReference type="EMBL" id="KN822075">
    <property type="protein sequence ID" value="KIM59350.1"/>
    <property type="molecule type" value="Genomic_DNA"/>
</dbReference>
<keyword evidence="1" id="KW-0472">Membrane</keyword>
<keyword evidence="1" id="KW-0812">Transmembrane</keyword>
<gene>
    <name evidence="2" type="ORF">SCLCIDRAFT_1217919</name>
</gene>
<evidence type="ECO:0000313" key="3">
    <source>
        <dbReference type="Proteomes" id="UP000053989"/>
    </source>
</evidence>
<keyword evidence="3" id="KW-1185">Reference proteome</keyword>
<sequence length="121" mass="13172">MATPQTNDHRHICTSEKCSECQQQPLTDVELQYAEQRRAQCGRHYGAKRKPLISLRLVAACGKGLLLGIAIAFVWRNIGTPPQAPKSGLVSRRGNCDIRGAPESQLCPCSELDGVLPSFGV</sequence>
<evidence type="ECO:0000313" key="2">
    <source>
        <dbReference type="EMBL" id="KIM59350.1"/>
    </source>
</evidence>
<organism evidence="2 3">
    <name type="scientific">Scleroderma citrinum Foug A</name>
    <dbReference type="NCBI Taxonomy" id="1036808"/>
    <lineage>
        <taxon>Eukaryota</taxon>
        <taxon>Fungi</taxon>
        <taxon>Dikarya</taxon>
        <taxon>Basidiomycota</taxon>
        <taxon>Agaricomycotina</taxon>
        <taxon>Agaricomycetes</taxon>
        <taxon>Agaricomycetidae</taxon>
        <taxon>Boletales</taxon>
        <taxon>Sclerodermatineae</taxon>
        <taxon>Sclerodermataceae</taxon>
        <taxon>Scleroderma</taxon>
    </lineage>
</organism>
<evidence type="ECO:0000256" key="1">
    <source>
        <dbReference type="SAM" id="Phobius"/>
    </source>
</evidence>
<feature type="transmembrane region" description="Helical" evidence="1">
    <location>
        <begin position="53"/>
        <end position="75"/>
    </location>
</feature>
<proteinExistence type="predicted"/>
<name>A0A0C3DF59_9AGAM</name>
<dbReference type="AlphaFoldDB" id="A0A0C3DF59"/>
<keyword evidence="1" id="KW-1133">Transmembrane helix</keyword>
<protein>
    <submittedName>
        <fullName evidence="2">Uncharacterized protein</fullName>
    </submittedName>
</protein>
<reference evidence="3" key="2">
    <citation type="submission" date="2015-01" db="EMBL/GenBank/DDBJ databases">
        <title>Evolutionary Origins and Diversification of the Mycorrhizal Mutualists.</title>
        <authorList>
            <consortium name="DOE Joint Genome Institute"/>
            <consortium name="Mycorrhizal Genomics Consortium"/>
            <person name="Kohler A."/>
            <person name="Kuo A."/>
            <person name="Nagy L.G."/>
            <person name="Floudas D."/>
            <person name="Copeland A."/>
            <person name="Barry K.W."/>
            <person name="Cichocki N."/>
            <person name="Veneault-Fourrey C."/>
            <person name="LaButti K."/>
            <person name="Lindquist E.A."/>
            <person name="Lipzen A."/>
            <person name="Lundell T."/>
            <person name="Morin E."/>
            <person name="Murat C."/>
            <person name="Riley R."/>
            <person name="Ohm R."/>
            <person name="Sun H."/>
            <person name="Tunlid A."/>
            <person name="Henrissat B."/>
            <person name="Grigoriev I.V."/>
            <person name="Hibbett D.S."/>
            <person name="Martin F."/>
        </authorList>
    </citation>
    <scope>NUCLEOTIDE SEQUENCE [LARGE SCALE GENOMIC DNA]</scope>
    <source>
        <strain evidence="3">Foug A</strain>
    </source>
</reference>
<reference evidence="2 3" key="1">
    <citation type="submission" date="2014-04" db="EMBL/GenBank/DDBJ databases">
        <authorList>
            <consortium name="DOE Joint Genome Institute"/>
            <person name="Kuo A."/>
            <person name="Kohler A."/>
            <person name="Nagy L.G."/>
            <person name="Floudas D."/>
            <person name="Copeland A."/>
            <person name="Barry K.W."/>
            <person name="Cichocki N."/>
            <person name="Veneault-Fourrey C."/>
            <person name="LaButti K."/>
            <person name="Lindquist E.A."/>
            <person name="Lipzen A."/>
            <person name="Lundell T."/>
            <person name="Morin E."/>
            <person name="Murat C."/>
            <person name="Sun H."/>
            <person name="Tunlid A."/>
            <person name="Henrissat B."/>
            <person name="Grigoriev I.V."/>
            <person name="Hibbett D.S."/>
            <person name="Martin F."/>
            <person name="Nordberg H.P."/>
            <person name="Cantor M.N."/>
            <person name="Hua S.X."/>
        </authorList>
    </citation>
    <scope>NUCLEOTIDE SEQUENCE [LARGE SCALE GENOMIC DNA]</scope>
    <source>
        <strain evidence="2 3">Foug A</strain>
    </source>
</reference>
<dbReference type="HOGENOM" id="CLU_2039454_0_0_1"/>
<dbReference type="Proteomes" id="UP000053989">
    <property type="component" value="Unassembled WGS sequence"/>
</dbReference>
<accession>A0A0C3DF59</accession>